<organism evidence="4 5">
    <name type="scientific">Roseinatronobacter alkalisoli</name>
    <dbReference type="NCBI Taxonomy" id="3028235"/>
    <lineage>
        <taxon>Bacteria</taxon>
        <taxon>Pseudomonadati</taxon>
        <taxon>Pseudomonadota</taxon>
        <taxon>Alphaproteobacteria</taxon>
        <taxon>Rhodobacterales</taxon>
        <taxon>Paracoccaceae</taxon>
        <taxon>Roseinatronobacter</taxon>
    </lineage>
</organism>
<dbReference type="Pfam" id="PF00072">
    <property type="entry name" value="Response_reg"/>
    <property type="match status" value="1"/>
</dbReference>
<dbReference type="PANTHER" id="PTHR44591:SF3">
    <property type="entry name" value="RESPONSE REGULATORY DOMAIN-CONTAINING PROTEIN"/>
    <property type="match status" value="1"/>
</dbReference>
<dbReference type="Proteomes" id="UP001431784">
    <property type="component" value="Unassembled WGS sequence"/>
</dbReference>
<dbReference type="InterPro" id="IPR001789">
    <property type="entry name" value="Sig_transdc_resp-reg_receiver"/>
</dbReference>
<accession>A0ABT5TBB8</accession>
<feature type="domain" description="Response regulatory" evidence="3">
    <location>
        <begin position="8"/>
        <end position="125"/>
    </location>
</feature>
<protein>
    <submittedName>
        <fullName evidence="4">Response regulator</fullName>
    </submittedName>
</protein>
<reference evidence="4" key="1">
    <citation type="submission" date="2023-02" db="EMBL/GenBank/DDBJ databases">
        <title>Description of Roseinatronobacter alkalisoli sp. nov., an alkaliphilic bacerium isolated from soda soil.</title>
        <authorList>
            <person name="Wei W."/>
        </authorList>
    </citation>
    <scope>NUCLEOTIDE SEQUENCE</scope>
    <source>
        <strain evidence="4">HJB301</strain>
    </source>
</reference>
<dbReference type="Gene3D" id="3.40.50.2300">
    <property type="match status" value="1"/>
</dbReference>
<dbReference type="SMART" id="SM00448">
    <property type="entry name" value="REC"/>
    <property type="match status" value="1"/>
</dbReference>
<comment type="caution">
    <text evidence="4">The sequence shown here is derived from an EMBL/GenBank/DDBJ whole genome shotgun (WGS) entry which is preliminary data.</text>
</comment>
<feature type="modified residue" description="4-aspartylphosphate" evidence="2">
    <location>
        <position position="58"/>
    </location>
</feature>
<evidence type="ECO:0000259" key="3">
    <source>
        <dbReference type="PROSITE" id="PS50110"/>
    </source>
</evidence>
<evidence type="ECO:0000256" key="2">
    <source>
        <dbReference type="PROSITE-ProRule" id="PRU00169"/>
    </source>
</evidence>
<dbReference type="PANTHER" id="PTHR44591">
    <property type="entry name" value="STRESS RESPONSE REGULATOR PROTEIN 1"/>
    <property type="match status" value="1"/>
</dbReference>
<name>A0ABT5TBB8_9RHOB</name>
<keyword evidence="1 2" id="KW-0597">Phosphoprotein</keyword>
<dbReference type="EMBL" id="JAQZSM010000015">
    <property type="protein sequence ID" value="MDD7972420.1"/>
    <property type="molecule type" value="Genomic_DNA"/>
</dbReference>
<evidence type="ECO:0000256" key="1">
    <source>
        <dbReference type="ARBA" id="ARBA00022553"/>
    </source>
</evidence>
<dbReference type="InterPro" id="IPR050595">
    <property type="entry name" value="Bact_response_regulator"/>
</dbReference>
<proteinExistence type="predicted"/>
<dbReference type="SUPFAM" id="SSF52172">
    <property type="entry name" value="CheY-like"/>
    <property type="match status" value="1"/>
</dbReference>
<evidence type="ECO:0000313" key="4">
    <source>
        <dbReference type="EMBL" id="MDD7972420.1"/>
    </source>
</evidence>
<dbReference type="PROSITE" id="PS50110">
    <property type="entry name" value="RESPONSE_REGULATORY"/>
    <property type="match status" value="1"/>
</dbReference>
<dbReference type="InterPro" id="IPR011006">
    <property type="entry name" value="CheY-like_superfamily"/>
</dbReference>
<gene>
    <name evidence="4" type="ORF">PUT78_15075</name>
</gene>
<sequence length="129" mass="14201">MLLKSQLRVMVVDDMSVSRGLIEQALDWAGISNVQYEADGASALKRLVAAPVHLVISDYNMPGMDGISLLEALRSNKTTHRMGFILITGKADRPLLERGQRAGMNNFLTKPFTKEALLRCVESVTGKLQ</sequence>
<evidence type="ECO:0000313" key="5">
    <source>
        <dbReference type="Proteomes" id="UP001431784"/>
    </source>
</evidence>
<dbReference type="RefSeq" id="WP_274353092.1">
    <property type="nucleotide sequence ID" value="NZ_JAQZSM010000015.1"/>
</dbReference>
<keyword evidence="5" id="KW-1185">Reference proteome</keyword>